<evidence type="ECO:0000313" key="17">
    <source>
        <dbReference type="EMBL" id="VEU33964.1"/>
    </source>
</evidence>
<dbReference type="GO" id="GO:0004174">
    <property type="term" value="F:electron-transferring-flavoprotein dehydrogenase activity"/>
    <property type="evidence" value="ECO:0007669"/>
    <property type="project" value="UniProtKB-EC"/>
</dbReference>
<reference evidence="17 18" key="1">
    <citation type="submission" date="2019-01" db="EMBL/GenBank/DDBJ databases">
        <authorList>
            <person name="Ferrante I. M."/>
        </authorList>
    </citation>
    <scope>NUCLEOTIDE SEQUENCE [LARGE SCALE GENOMIC DNA]</scope>
    <source>
        <strain evidence="17 18">B856</strain>
    </source>
</reference>
<keyword evidence="6" id="KW-0285">Flavoprotein</keyword>
<dbReference type="Pfam" id="PF05187">
    <property type="entry name" value="Fer4_ETF_QO"/>
    <property type="match status" value="1"/>
</dbReference>
<keyword evidence="8" id="KW-0274">FAD</keyword>
<dbReference type="SUPFAM" id="SSF51905">
    <property type="entry name" value="FAD/NAD(P)-binding domain"/>
    <property type="match status" value="1"/>
</dbReference>
<keyword evidence="7" id="KW-0479">Metal-binding</keyword>
<keyword evidence="9" id="KW-0249">Electron transport</keyword>
<keyword evidence="13" id="KW-0830">Ubiquinone</keyword>
<dbReference type="SUPFAM" id="SSF54862">
    <property type="entry name" value="4Fe-4S ferredoxins"/>
    <property type="match status" value="1"/>
</dbReference>
<dbReference type="SUPFAM" id="SSF54373">
    <property type="entry name" value="FAD-linked reductases, C-terminal domain"/>
    <property type="match status" value="1"/>
</dbReference>
<keyword evidence="12" id="KW-0411">Iron-sulfur</keyword>
<evidence type="ECO:0000313" key="18">
    <source>
        <dbReference type="Proteomes" id="UP000291116"/>
    </source>
</evidence>
<feature type="compositionally biased region" description="Low complexity" evidence="15">
    <location>
        <begin position="26"/>
        <end position="37"/>
    </location>
</feature>
<feature type="region of interest" description="Disordered" evidence="15">
    <location>
        <begin position="24"/>
        <end position="139"/>
    </location>
</feature>
<dbReference type="Proteomes" id="UP000291116">
    <property type="component" value="Unassembled WGS sequence"/>
</dbReference>
<evidence type="ECO:0000256" key="15">
    <source>
        <dbReference type="SAM" id="MobiDB-lite"/>
    </source>
</evidence>
<proteinExistence type="predicted"/>
<keyword evidence="18" id="KW-1185">Reference proteome</keyword>
<dbReference type="Gene3D" id="3.50.50.60">
    <property type="entry name" value="FAD/NAD(P)-binding domain"/>
    <property type="match status" value="1"/>
</dbReference>
<dbReference type="InterPro" id="IPR049398">
    <property type="entry name" value="ETF-QO/FixC_UQ-bd"/>
</dbReference>
<dbReference type="GO" id="GO:0005743">
    <property type="term" value="C:mitochondrial inner membrane"/>
    <property type="evidence" value="ECO:0007669"/>
    <property type="project" value="TreeGrafter"/>
</dbReference>
<dbReference type="PANTHER" id="PTHR10617:SF107">
    <property type="entry name" value="ELECTRON TRANSFER FLAVOPROTEIN-UBIQUINONE OXIDOREDUCTASE, MITOCHONDRIAL"/>
    <property type="match status" value="1"/>
</dbReference>
<evidence type="ECO:0000256" key="6">
    <source>
        <dbReference type="ARBA" id="ARBA00022630"/>
    </source>
</evidence>
<dbReference type="Pfam" id="PF13450">
    <property type="entry name" value="NAD_binding_8"/>
    <property type="match status" value="1"/>
</dbReference>
<evidence type="ECO:0000256" key="9">
    <source>
        <dbReference type="ARBA" id="ARBA00022982"/>
    </source>
</evidence>
<feature type="region of interest" description="Disordered" evidence="15">
    <location>
        <begin position="688"/>
        <end position="710"/>
    </location>
</feature>
<evidence type="ECO:0000259" key="16">
    <source>
        <dbReference type="PROSITE" id="PS51379"/>
    </source>
</evidence>
<evidence type="ECO:0000256" key="8">
    <source>
        <dbReference type="ARBA" id="ARBA00022827"/>
    </source>
</evidence>
<evidence type="ECO:0000256" key="11">
    <source>
        <dbReference type="ARBA" id="ARBA00023004"/>
    </source>
</evidence>
<evidence type="ECO:0000256" key="2">
    <source>
        <dbReference type="ARBA" id="ARBA00001974"/>
    </source>
</evidence>
<evidence type="ECO:0000256" key="4">
    <source>
        <dbReference type="ARBA" id="ARBA00012696"/>
    </source>
</evidence>
<dbReference type="InterPro" id="IPR017896">
    <property type="entry name" value="4Fe4S_Fe-S-bd"/>
</dbReference>
<keyword evidence="5" id="KW-0813">Transport</keyword>
<comment type="function">
    <text evidence="3">Accepts electrons from ETF and reduces ubiquinone.</text>
</comment>
<dbReference type="EC" id="1.5.5.1" evidence="4"/>
<feature type="compositionally biased region" description="Low complexity" evidence="15">
    <location>
        <begin position="86"/>
        <end position="101"/>
    </location>
</feature>
<comment type="cofactor">
    <cofactor evidence="1">
        <name>[4Fe-4S] cluster</name>
        <dbReference type="ChEBI" id="CHEBI:49883"/>
    </cofactor>
</comment>
<gene>
    <name evidence="17" type="ORF">PSNMU_V1.4_AUG-EV-PASAV3_0006940</name>
</gene>
<dbReference type="Pfam" id="PF21162">
    <property type="entry name" value="ETFQO_UQ-bd"/>
    <property type="match status" value="1"/>
</dbReference>
<dbReference type="InterPro" id="IPR007859">
    <property type="entry name" value="ETF-QO/FixX_C"/>
</dbReference>
<dbReference type="GO" id="GO:0046872">
    <property type="term" value="F:metal ion binding"/>
    <property type="evidence" value="ECO:0007669"/>
    <property type="project" value="UniProtKB-KW"/>
</dbReference>
<dbReference type="InterPro" id="IPR036188">
    <property type="entry name" value="FAD/NAD-bd_sf"/>
</dbReference>
<dbReference type="Gene3D" id="3.30.9.90">
    <property type="match status" value="1"/>
</dbReference>
<dbReference type="PANTHER" id="PTHR10617">
    <property type="entry name" value="ELECTRON TRANSFER FLAVOPROTEIN-UBIQUINONE OXIDOREDUCTASE"/>
    <property type="match status" value="1"/>
</dbReference>
<comment type="cofactor">
    <cofactor evidence="2">
        <name>FAD</name>
        <dbReference type="ChEBI" id="CHEBI:57692"/>
    </cofactor>
</comment>
<organism evidence="17 18">
    <name type="scientific">Pseudo-nitzschia multistriata</name>
    <dbReference type="NCBI Taxonomy" id="183589"/>
    <lineage>
        <taxon>Eukaryota</taxon>
        <taxon>Sar</taxon>
        <taxon>Stramenopiles</taxon>
        <taxon>Ochrophyta</taxon>
        <taxon>Bacillariophyta</taxon>
        <taxon>Bacillariophyceae</taxon>
        <taxon>Bacillariophycidae</taxon>
        <taxon>Bacillariales</taxon>
        <taxon>Bacillariaceae</taxon>
        <taxon>Pseudo-nitzschia</taxon>
    </lineage>
</organism>
<keyword evidence="11" id="KW-0408">Iron</keyword>
<evidence type="ECO:0000256" key="13">
    <source>
        <dbReference type="ARBA" id="ARBA00023075"/>
    </source>
</evidence>
<feature type="compositionally biased region" description="Low complexity" evidence="15">
    <location>
        <begin position="701"/>
        <end position="710"/>
    </location>
</feature>
<feature type="domain" description="4Fe-4S ferredoxin-type" evidence="16">
    <location>
        <begin position="712"/>
        <end position="741"/>
    </location>
</feature>
<evidence type="ECO:0000256" key="3">
    <source>
        <dbReference type="ARBA" id="ARBA00002819"/>
    </source>
</evidence>
<dbReference type="GO" id="GO:0051536">
    <property type="term" value="F:iron-sulfur cluster binding"/>
    <property type="evidence" value="ECO:0007669"/>
    <property type="project" value="UniProtKB-KW"/>
</dbReference>
<feature type="region of interest" description="Disordered" evidence="15">
    <location>
        <begin position="597"/>
        <end position="626"/>
    </location>
</feature>
<dbReference type="InterPro" id="IPR040156">
    <property type="entry name" value="ETF-QO"/>
</dbReference>
<dbReference type="OrthoDB" id="437331at2759"/>
<dbReference type="EMBL" id="CAACVS010000015">
    <property type="protein sequence ID" value="VEU33964.1"/>
    <property type="molecule type" value="Genomic_DNA"/>
</dbReference>
<evidence type="ECO:0000256" key="5">
    <source>
        <dbReference type="ARBA" id="ARBA00022448"/>
    </source>
</evidence>
<evidence type="ECO:0000256" key="7">
    <source>
        <dbReference type="ARBA" id="ARBA00022723"/>
    </source>
</evidence>
<evidence type="ECO:0000256" key="1">
    <source>
        <dbReference type="ARBA" id="ARBA00001966"/>
    </source>
</evidence>
<name>A0A448YW15_9STRA</name>
<sequence>MVRTTAASSIGRRLIMVARGSGNVLSSFSSSSSSSSSPRLASTTPRRTVASVSVAAGNDLWTSRRHARKEESPPRRRTTTGETRHLSLSSASSPPTPSALSFPIRSRRKSPPAEAARDRAGGHRRWRSSPPEEDGRLLEPRESMAFDVLVVGGGPAGLAAAIRFKQLCLEQETDLSVCVIDKGSEIGSHILSGNVFDPRAIHELFPQWAGKAGNDESGENPHWTEVFYESQGSRATPVESDAFQILTEGGSAYPVPGVFLPSQLHNDGNYILSLSQLCRWLAEEAENLGVEIYPGFAASEVLLSEERESNGPSVLGVATRDVGIGRDGLPKATFERGVELRARQTLFAEGARGSCSEFLMEKLGLRESEAVQNQTYGLGIKEVWEVPEEVFQKGLVQHTLGYPLQSSPTDKTFGGSFLYHQEPNLVLAGLVVGLDYKNPNLNPYKEFQKWKTHPEVRKHFEGGTCISYGARVLNEGGYHAIPKVTFRGGALLGCAAGFLNAVKIKGSHTALKSGMLAAEAVFEGLVAETDQPPVAETFELSESYRPTEPASYADKLEASWIYEELFEVRNVHQAFSKWGVGGGLAYSGLATHFTKGREPWTLSHETTDSSETEEASGHEPIDYPPPDGKLTFDLLTNLQRSNTYHEEDQPAHLRIRPEKAEVPETVSLPVYGGPEQRFCPAGVYEYVERESSGGDDDDQESSPAGGAASPGGKLVINAQNCIHCKCCSIKMPDEYVEWTVPEGGGGPQYQVM</sequence>
<evidence type="ECO:0000256" key="12">
    <source>
        <dbReference type="ARBA" id="ARBA00023014"/>
    </source>
</evidence>
<protein>
    <recommendedName>
        <fullName evidence="4">electron-transferring-flavoprotein dehydrogenase</fullName>
        <ecNumber evidence="4">1.5.5.1</ecNumber>
    </recommendedName>
    <alternativeName>
        <fullName evidence="14">Electron-transferring-flavoprotein dehydrogenase</fullName>
    </alternativeName>
</protein>
<evidence type="ECO:0000256" key="10">
    <source>
        <dbReference type="ARBA" id="ARBA00023002"/>
    </source>
</evidence>
<dbReference type="Gene3D" id="3.30.70.20">
    <property type="match status" value="1"/>
</dbReference>
<keyword evidence="10" id="KW-0560">Oxidoreductase</keyword>
<dbReference type="PROSITE" id="PS51379">
    <property type="entry name" value="4FE4S_FER_2"/>
    <property type="match status" value="1"/>
</dbReference>
<evidence type="ECO:0000256" key="14">
    <source>
        <dbReference type="ARBA" id="ARBA00032754"/>
    </source>
</evidence>
<accession>A0A448YW15</accession>
<dbReference type="AlphaFoldDB" id="A0A448YW15"/>